<sequence>MMASMSAIAQPLAARRTTANDSHQFHDETPCARQQHASPAKAPPPRKGVSYSATLFDHVHTAKNSNEQGTPQRTCPQQIIASRRSRPRGRRESREFIKALITFITSYTVLCHNE</sequence>
<proteinExistence type="predicted"/>
<reference evidence="2 3" key="1">
    <citation type="journal article" date="2019" name="Sci. Rep.">
        <title>Orb-weaving spider Araneus ventricosus genome elucidates the spidroin gene catalogue.</title>
        <authorList>
            <person name="Kono N."/>
            <person name="Nakamura H."/>
            <person name="Ohtoshi R."/>
            <person name="Moran D.A.P."/>
            <person name="Shinohara A."/>
            <person name="Yoshida Y."/>
            <person name="Fujiwara M."/>
            <person name="Mori M."/>
            <person name="Tomita M."/>
            <person name="Arakawa K."/>
        </authorList>
    </citation>
    <scope>NUCLEOTIDE SEQUENCE [LARGE SCALE GENOMIC DNA]</scope>
</reference>
<evidence type="ECO:0000313" key="3">
    <source>
        <dbReference type="Proteomes" id="UP000499080"/>
    </source>
</evidence>
<dbReference type="Proteomes" id="UP000499080">
    <property type="component" value="Unassembled WGS sequence"/>
</dbReference>
<dbReference type="EMBL" id="BGPR01015076">
    <property type="protein sequence ID" value="GBN67923.1"/>
    <property type="molecule type" value="Genomic_DNA"/>
</dbReference>
<feature type="region of interest" description="Disordered" evidence="1">
    <location>
        <begin position="1"/>
        <end position="92"/>
    </location>
</feature>
<gene>
    <name evidence="2" type="ORF">AVEN_128717_1</name>
</gene>
<keyword evidence="3" id="KW-1185">Reference proteome</keyword>
<organism evidence="2 3">
    <name type="scientific">Araneus ventricosus</name>
    <name type="common">Orbweaver spider</name>
    <name type="synonym">Epeira ventricosa</name>
    <dbReference type="NCBI Taxonomy" id="182803"/>
    <lineage>
        <taxon>Eukaryota</taxon>
        <taxon>Metazoa</taxon>
        <taxon>Ecdysozoa</taxon>
        <taxon>Arthropoda</taxon>
        <taxon>Chelicerata</taxon>
        <taxon>Arachnida</taxon>
        <taxon>Araneae</taxon>
        <taxon>Araneomorphae</taxon>
        <taxon>Entelegynae</taxon>
        <taxon>Araneoidea</taxon>
        <taxon>Araneidae</taxon>
        <taxon>Araneus</taxon>
    </lineage>
</organism>
<comment type="caution">
    <text evidence="2">The sequence shown here is derived from an EMBL/GenBank/DDBJ whole genome shotgun (WGS) entry which is preliminary data.</text>
</comment>
<protein>
    <submittedName>
        <fullName evidence="2">Uncharacterized protein</fullName>
    </submittedName>
</protein>
<accession>A0A4Y2QX39</accession>
<evidence type="ECO:0000256" key="1">
    <source>
        <dbReference type="SAM" id="MobiDB-lite"/>
    </source>
</evidence>
<evidence type="ECO:0000313" key="2">
    <source>
        <dbReference type="EMBL" id="GBN67923.1"/>
    </source>
</evidence>
<name>A0A4Y2QX39_ARAVE</name>
<dbReference type="AlphaFoldDB" id="A0A4Y2QX39"/>
<feature type="compositionally biased region" description="Polar residues" evidence="1">
    <location>
        <begin position="62"/>
        <end position="80"/>
    </location>
</feature>